<evidence type="ECO:0000259" key="10">
    <source>
        <dbReference type="PROSITE" id="PS50929"/>
    </source>
</evidence>
<dbReference type="FunFam" id="3.40.50.300:FF:000287">
    <property type="entry name" value="Multidrug ABC transporter ATP-binding protein"/>
    <property type="match status" value="1"/>
</dbReference>
<feature type="transmembrane region" description="Helical" evidence="8">
    <location>
        <begin position="284"/>
        <end position="303"/>
    </location>
</feature>
<dbReference type="AlphaFoldDB" id="A0A3P7PVN0"/>
<dbReference type="GO" id="GO:0005886">
    <property type="term" value="C:plasma membrane"/>
    <property type="evidence" value="ECO:0007669"/>
    <property type="project" value="UniProtKB-SubCell"/>
</dbReference>
<keyword evidence="2" id="KW-0813">Transport</keyword>
<dbReference type="InterPro" id="IPR011527">
    <property type="entry name" value="ABC1_TM_dom"/>
</dbReference>
<feature type="domain" description="ABC transporter" evidence="9">
    <location>
        <begin position="352"/>
        <end position="586"/>
    </location>
</feature>
<feature type="transmembrane region" description="Helical" evidence="8">
    <location>
        <begin position="72"/>
        <end position="90"/>
    </location>
</feature>
<evidence type="ECO:0000256" key="2">
    <source>
        <dbReference type="ARBA" id="ARBA00022448"/>
    </source>
</evidence>
<dbReference type="InterPro" id="IPR039421">
    <property type="entry name" value="Type_1_exporter"/>
</dbReference>
<accession>A0A3P7PVN0</accession>
<dbReference type="PANTHER" id="PTHR24221:SF436">
    <property type="entry name" value="LMO0107 PROTEIN"/>
    <property type="match status" value="1"/>
</dbReference>
<dbReference type="InterPro" id="IPR017871">
    <property type="entry name" value="ABC_transporter-like_CS"/>
</dbReference>
<dbReference type="EMBL" id="LR130778">
    <property type="protein sequence ID" value="VDN47887.1"/>
    <property type="molecule type" value="Genomic_DNA"/>
</dbReference>
<dbReference type="GO" id="GO:0140359">
    <property type="term" value="F:ABC-type transporter activity"/>
    <property type="evidence" value="ECO:0007669"/>
    <property type="project" value="InterPro"/>
</dbReference>
<gene>
    <name evidence="11" type="ORF">PATL70BA_2007</name>
</gene>
<keyword evidence="4" id="KW-0547">Nucleotide-binding</keyword>
<evidence type="ECO:0000256" key="1">
    <source>
        <dbReference type="ARBA" id="ARBA00004651"/>
    </source>
</evidence>
<dbReference type="GO" id="GO:0016887">
    <property type="term" value="F:ATP hydrolysis activity"/>
    <property type="evidence" value="ECO:0007669"/>
    <property type="project" value="InterPro"/>
</dbReference>
<dbReference type="InterPro" id="IPR027417">
    <property type="entry name" value="P-loop_NTPase"/>
</dbReference>
<keyword evidence="6 8" id="KW-1133">Transmembrane helix</keyword>
<proteinExistence type="predicted"/>
<organism evidence="11 12">
    <name type="scientific">Petrocella atlantisensis</name>
    <dbReference type="NCBI Taxonomy" id="2173034"/>
    <lineage>
        <taxon>Bacteria</taxon>
        <taxon>Bacillati</taxon>
        <taxon>Bacillota</taxon>
        <taxon>Clostridia</taxon>
        <taxon>Lachnospirales</taxon>
        <taxon>Vallitaleaceae</taxon>
        <taxon>Petrocella</taxon>
    </lineage>
</organism>
<dbReference type="Pfam" id="PF00005">
    <property type="entry name" value="ABC_tran"/>
    <property type="match status" value="1"/>
</dbReference>
<name>A0A3P7PVN0_9FIRM</name>
<keyword evidence="12" id="KW-1185">Reference proteome</keyword>
<evidence type="ECO:0000259" key="9">
    <source>
        <dbReference type="PROSITE" id="PS50893"/>
    </source>
</evidence>
<feature type="transmembrane region" description="Helical" evidence="8">
    <location>
        <begin position="258"/>
        <end position="278"/>
    </location>
</feature>
<evidence type="ECO:0000313" key="12">
    <source>
        <dbReference type="Proteomes" id="UP000279029"/>
    </source>
</evidence>
<dbReference type="Pfam" id="PF00664">
    <property type="entry name" value="ABC_membrane"/>
    <property type="match status" value="1"/>
</dbReference>
<evidence type="ECO:0000256" key="6">
    <source>
        <dbReference type="ARBA" id="ARBA00022989"/>
    </source>
</evidence>
<dbReference type="PANTHER" id="PTHR24221">
    <property type="entry name" value="ATP-BINDING CASSETTE SUB-FAMILY B"/>
    <property type="match status" value="1"/>
</dbReference>
<dbReference type="InterPro" id="IPR003439">
    <property type="entry name" value="ABC_transporter-like_ATP-bd"/>
</dbReference>
<keyword evidence="5 11" id="KW-0067">ATP-binding</keyword>
<dbReference type="SUPFAM" id="SSF52540">
    <property type="entry name" value="P-loop containing nucleoside triphosphate hydrolases"/>
    <property type="match status" value="1"/>
</dbReference>
<feature type="domain" description="ABC transmembrane type-1" evidence="10">
    <location>
        <begin position="38"/>
        <end position="318"/>
    </location>
</feature>
<dbReference type="PROSITE" id="PS50929">
    <property type="entry name" value="ABC_TM1F"/>
    <property type="match status" value="1"/>
</dbReference>
<dbReference type="SUPFAM" id="SSF90123">
    <property type="entry name" value="ABC transporter transmembrane region"/>
    <property type="match status" value="1"/>
</dbReference>
<dbReference type="Gene3D" id="3.40.50.300">
    <property type="entry name" value="P-loop containing nucleotide triphosphate hydrolases"/>
    <property type="match status" value="1"/>
</dbReference>
<reference evidence="11 12" key="1">
    <citation type="submission" date="2018-09" db="EMBL/GenBank/DDBJ databases">
        <authorList>
            <person name="Postec A."/>
        </authorList>
    </citation>
    <scope>NUCLEOTIDE SEQUENCE [LARGE SCALE GENOMIC DNA]</scope>
    <source>
        <strain evidence="11">70B-A</strain>
    </source>
</reference>
<dbReference type="KEGG" id="cbar:PATL70BA_2007"/>
<dbReference type="PROSITE" id="PS00211">
    <property type="entry name" value="ABC_TRANSPORTER_1"/>
    <property type="match status" value="1"/>
</dbReference>
<comment type="subcellular location">
    <subcellularLocation>
        <location evidence="1">Cell membrane</location>
        <topology evidence="1">Multi-pass membrane protein</topology>
    </subcellularLocation>
</comment>
<feature type="transmembrane region" description="Helical" evidence="8">
    <location>
        <begin position="175"/>
        <end position="192"/>
    </location>
</feature>
<keyword evidence="3 8" id="KW-0812">Transmembrane</keyword>
<dbReference type="InterPro" id="IPR036640">
    <property type="entry name" value="ABC1_TM_sf"/>
</dbReference>
<protein>
    <submittedName>
        <fullName evidence="11">Multidrug ABC transporter ATP-binding protein</fullName>
    </submittedName>
</protein>
<dbReference type="InterPro" id="IPR003593">
    <property type="entry name" value="AAA+_ATPase"/>
</dbReference>
<dbReference type="OrthoDB" id="9762778at2"/>
<sequence>MALDSIREDEHSEESLKLATIKRLFGRLVEYKKEVIKVLMLMIFIIGVSVVNPIFIKIAIDTYVVAGDIRGLLMLAGITIVINFLSKIAIKWRIVIMSKVANDVLMKIRQELYTHIQKLSFNFFDKRPAGKILARVVGDVNSLKDVLINGVVTLIPDFLQIMITLVIMFLLNARLAISAIILLPFLIGLMYISEIKAHKKWRIFRKKNSTMNAFIHEDFSGIKVVQSYTAQKKTSEDFEEILEEHKQSFISAIVLNDLFWPIVEISWGAGTALVFYIGVSLSSAGTLEVGTLIAFTAYITMFWNPIMNLSNFYNQLIMNLAGAERIFEIMDMVPDVMDETEAVIMPPIKGHVEFEDVTFGYEEETVVLKNVSFKVKAGETIAMVGATGGGKSTIINLMSRFYNIQEGRILIDRLDIAKVNIESLRSQMGIMTQDTFLFSGSIKENIRYGKLDATDEEIIEAAKSVSAHSFIMACENGYDTKLNERGTKLSVGQRQLIAFARTMLSRPKILILDEATSSIDTHTEKLVQKGIEALLEGRTSFVIAHRLSTIKNADRIFVVDNQGILESGSHDQLLQEEGIYYNLYMSQFKAGA</sequence>
<evidence type="ECO:0000256" key="8">
    <source>
        <dbReference type="SAM" id="Phobius"/>
    </source>
</evidence>
<dbReference type="SMART" id="SM00382">
    <property type="entry name" value="AAA"/>
    <property type="match status" value="1"/>
</dbReference>
<dbReference type="CDD" id="cd18545">
    <property type="entry name" value="ABC_6TM_YknV_like"/>
    <property type="match status" value="1"/>
</dbReference>
<evidence type="ECO:0000256" key="5">
    <source>
        <dbReference type="ARBA" id="ARBA00022840"/>
    </source>
</evidence>
<feature type="transmembrane region" description="Helical" evidence="8">
    <location>
        <begin position="146"/>
        <end position="169"/>
    </location>
</feature>
<dbReference type="GO" id="GO:0005524">
    <property type="term" value="F:ATP binding"/>
    <property type="evidence" value="ECO:0007669"/>
    <property type="project" value="UniProtKB-KW"/>
</dbReference>
<dbReference type="Gene3D" id="1.20.1560.10">
    <property type="entry name" value="ABC transporter type 1, transmembrane domain"/>
    <property type="match status" value="1"/>
</dbReference>
<dbReference type="PROSITE" id="PS50893">
    <property type="entry name" value="ABC_TRANSPORTER_2"/>
    <property type="match status" value="1"/>
</dbReference>
<feature type="transmembrane region" description="Helical" evidence="8">
    <location>
        <begin position="38"/>
        <end position="60"/>
    </location>
</feature>
<dbReference type="Proteomes" id="UP000279029">
    <property type="component" value="Chromosome"/>
</dbReference>
<evidence type="ECO:0000256" key="7">
    <source>
        <dbReference type="ARBA" id="ARBA00023136"/>
    </source>
</evidence>
<evidence type="ECO:0000256" key="3">
    <source>
        <dbReference type="ARBA" id="ARBA00022692"/>
    </source>
</evidence>
<evidence type="ECO:0000313" key="11">
    <source>
        <dbReference type="EMBL" id="VDN47887.1"/>
    </source>
</evidence>
<evidence type="ECO:0000256" key="4">
    <source>
        <dbReference type="ARBA" id="ARBA00022741"/>
    </source>
</evidence>
<keyword evidence="7 8" id="KW-0472">Membrane</keyword>
<dbReference type="RefSeq" id="WP_125137126.1">
    <property type="nucleotide sequence ID" value="NZ_LR130778.1"/>
</dbReference>